<dbReference type="OrthoDB" id="5193557at2"/>
<dbReference type="InterPro" id="IPR006638">
    <property type="entry name" value="Elp3/MiaA/NifB-like_rSAM"/>
</dbReference>
<dbReference type="RefSeq" id="WP_132113320.1">
    <property type="nucleotide sequence ID" value="NZ_SLWS01000002.1"/>
</dbReference>
<name>A0A4V6NP04_9PSEU</name>
<protein>
    <submittedName>
        <fullName evidence="2">Radical SAM enzyme (TIGR01210 family)</fullName>
    </submittedName>
</protein>
<dbReference type="InterPro" id="IPR058240">
    <property type="entry name" value="rSAM_sf"/>
</dbReference>
<dbReference type="Proteomes" id="UP000295680">
    <property type="component" value="Unassembled WGS sequence"/>
</dbReference>
<dbReference type="GO" id="GO:0003824">
    <property type="term" value="F:catalytic activity"/>
    <property type="evidence" value="ECO:0007669"/>
    <property type="project" value="InterPro"/>
</dbReference>
<keyword evidence="3" id="KW-1185">Reference proteome</keyword>
<comment type="caution">
    <text evidence="2">The sequence shown here is derived from an EMBL/GenBank/DDBJ whole genome shotgun (WGS) entry which is preliminary data.</text>
</comment>
<dbReference type="GO" id="GO:0051536">
    <property type="term" value="F:iron-sulfur cluster binding"/>
    <property type="evidence" value="ECO:0007669"/>
    <property type="project" value="InterPro"/>
</dbReference>
<evidence type="ECO:0000313" key="2">
    <source>
        <dbReference type="EMBL" id="TCO61920.1"/>
    </source>
</evidence>
<dbReference type="SMART" id="SM00729">
    <property type="entry name" value="Elp3"/>
    <property type="match status" value="1"/>
</dbReference>
<reference evidence="2 3" key="1">
    <citation type="submission" date="2019-03" db="EMBL/GenBank/DDBJ databases">
        <title>Genomic Encyclopedia of Type Strains, Phase IV (KMG-IV): sequencing the most valuable type-strain genomes for metagenomic binning, comparative biology and taxonomic classification.</title>
        <authorList>
            <person name="Goeker M."/>
        </authorList>
    </citation>
    <scope>NUCLEOTIDE SEQUENCE [LARGE SCALE GENOMIC DNA]</scope>
    <source>
        <strain evidence="2 3">DSM 45934</strain>
    </source>
</reference>
<feature type="domain" description="Elp3/MiaA/NifB-like radical SAM core" evidence="1">
    <location>
        <begin position="45"/>
        <end position="270"/>
    </location>
</feature>
<dbReference type="EMBL" id="SLWS01000002">
    <property type="protein sequence ID" value="TCO61920.1"/>
    <property type="molecule type" value="Genomic_DNA"/>
</dbReference>
<evidence type="ECO:0000313" key="3">
    <source>
        <dbReference type="Proteomes" id="UP000295680"/>
    </source>
</evidence>
<dbReference type="AlphaFoldDB" id="A0A4V6NP04"/>
<dbReference type="SUPFAM" id="SSF102114">
    <property type="entry name" value="Radical SAM enzymes"/>
    <property type="match status" value="1"/>
</dbReference>
<organism evidence="2 3">
    <name type="scientific">Actinocrispum wychmicini</name>
    <dbReference type="NCBI Taxonomy" id="1213861"/>
    <lineage>
        <taxon>Bacteria</taxon>
        <taxon>Bacillati</taxon>
        <taxon>Actinomycetota</taxon>
        <taxon>Actinomycetes</taxon>
        <taxon>Pseudonocardiales</taxon>
        <taxon>Pseudonocardiaceae</taxon>
        <taxon>Actinocrispum</taxon>
    </lineage>
</organism>
<evidence type="ECO:0000259" key="1">
    <source>
        <dbReference type="SMART" id="SM00729"/>
    </source>
</evidence>
<accession>A0A4V6NP04</accession>
<sequence>MLQANSLVRRANILIRSARPKEQESWRYAVREQRVAMDPRPSAERVLTYIFFRSFGCRYDRAGECTMCNYAVAERVGTDSIVDSVREALSLKDSYDALGISPLGNMFDVTEVPAAARDAILAMAAETDASIFSCESRPETLSPDMIAHAASLVGDKRLFVNLGLEAAHSWVQAHCVGKSLSPDSYRNATAALRRHHAFPVSNVLLGVPFLTQEEAIESAVGTIRWALGNGSHICVLFPSNVKGWTLQEWLWERDSYRCPSLWSLVEALHRLGPDAARSVVLSWYSTTPTDPRRREQVSDPLREAPTTCPLCRDRVIDGLNAFNANGGYDIVEDLRRQGCACRDEWAERMAQEASIATPLGERVLAAYDRIGHELVGSRWWEKARDRVRRELETGYDGAVVAA</sequence>
<gene>
    <name evidence="2" type="ORF">EV192_10257</name>
</gene>
<proteinExistence type="predicted"/>